<dbReference type="Proteomes" id="UP001521931">
    <property type="component" value="Unassembled WGS sequence"/>
</dbReference>
<dbReference type="EMBL" id="JAKRCV010000119">
    <property type="protein sequence ID" value="MCG7323807.1"/>
    <property type="molecule type" value="Genomic_DNA"/>
</dbReference>
<dbReference type="Pfam" id="PF04203">
    <property type="entry name" value="Sortase"/>
    <property type="match status" value="1"/>
</dbReference>
<keyword evidence="5" id="KW-1185">Reference proteome</keyword>
<gene>
    <name evidence="4" type="ORF">MHL29_18255</name>
</gene>
<organism evidence="4 5">
    <name type="scientific">Arsenicicoccus bolidensis</name>
    <dbReference type="NCBI Taxonomy" id="229480"/>
    <lineage>
        <taxon>Bacteria</taxon>
        <taxon>Bacillati</taxon>
        <taxon>Actinomycetota</taxon>
        <taxon>Actinomycetes</taxon>
        <taxon>Micrococcales</taxon>
        <taxon>Intrasporangiaceae</taxon>
        <taxon>Arsenicicoccus</taxon>
    </lineage>
</organism>
<feature type="region of interest" description="Disordered" evidence="2">
    <location>
        <begin position="70"/>
        <end position="116"/>
    </location>
</feature>
<keyword evidence="1" id="KW-0378">Hydrolase</keyword>
<evidence type="ECO:0000256" key="3">
    <source>
        <dbReference type="SAM" id="SignalP"/>
    </source>
</evidence>
<keyword evidence="3" id="KW-0732">Signal</keyword>
<protein>
    <submittedName>
        <fullName evidence="4">Class F sortase</fullName>
    </submittedName>
</protein>
<dbReference type="InterPro" id="IPR023365">
    <property type="entry name" value="Sortase_dom-sf"/>
</dbReference>
<evidence type="ECO:0000256" key="1">
    <source>
        <dbReference type="ARBA" id="ARBA00022801"/>
    </source>
</evidence>
<dbReference type="InterPro" id="IPR042001">
    <property type="entry name" value="Sortase_F"/>
</dbReference>
<accession>A0ABS9Q7F1</accession>
<feature type="compositionally biased region" description="Low complexity" evidence="2">
    <location>
        <begin position="70"/>
        <end position="103"/>
    </location>
</feature>
<sequence>MTARRPRLAATAAVALGLLLTGCGGEGGPAATHHRTEVAASSPTAASSSSTASATGTAATTGGAAVTTSAGAATSTPSAGSSSAARSAAPAGTSTGRGTSASGQPGARTVDDGSRTLRIPVLGVDAPVTGCATEDNTVTPPSDIGAVCRWTGSPDFGATRGTTIVVGHSTRSDATVGALEYVRELKTGDTLTVAGQAWRVVEVVPGVDKHSLPAWIVDRAGPRQLGLVTCETTSRTRNDLARLVPVG</sequence>
<dbReference type="PROSITE" id="PS51257">
    <property type="entry name" value="PROKAR_LIPOPROTEIN"/>
    <property type="match status" value="1"/>
</dbReference>
<dbReference type="Gene3D" id="2.40.260.10">
    <property type="entry name" value="Sortase"/>
    <property type="match status" value="1"/>
</dbReference>
<feature type="compositionally biased region" description="Low complexity" evidence="2">
    <location>
        <begin position="39"/>
        <end position="57"/>
    </location>
</feature>
<dbReference type="RefSeq" id="WP_239266709.1">
    <property type="nucleotide sequence ID" value="NZ_DAMCVA010000002.1"/>
</dbReference>
<feature type="region of interest" description="Disordered" evidence="2">
    <location>
        <begin position="27"/>
        <end position="57"/>
    </location>
</feature>
<evidence type="ECO:0000313" key="4">
    <source>
        <dbReference type="EMBL" id="MCG7323807.1"/>
    </source>
</evidence>
<feature type="chain" id="PRO_5045169256" evidence="3">
    <location>
        <begin position="26"/>
        <end position="247"/>
    </location>
</feature>
<feature type="signal peptide" evidence="3">
    <location>
        <begin position="1"/>
        <end position="25"/>
    </location>
</feature>
<evidence type="ECO:0000313" key="5">
    <source>
        <dbReference type="Proteomes" id="UP001521931"/>
    </source>
</evidence>
<reference evidence="4 5" key="1">
    <citation type="submission" date="2022-02" db="EMBL/GenBank/DDBJ databases">
        <title>Uncovering new skin microbiome diversity through culturing and metagenomics.</title>
        <authorList>
            <person name="Conlan S."/>
            <person name="Deming C."/>
            <person name="Nisc Comparative Sequencing Program N."/>
            <person name="Segre J.A."/>
        </authorList>
    </citation>
    <scope>NUCLEOTIDE SEQUENCE [LARGE SCALE GENOMIC DNA]</scope>
    <source>
        <strain evidence="4 5">ACRQZ</strain>
    </source>
</reference>
<evidence type="ECO:0000256" key="2">
    <source>
        <dbReference type="SAM" id="MobiDB-lite"/>
    </source>
</evidence>
<dbReference type="CDD" id="cd05829">
    <property type="entry name" value="Sortase_F"/>
    <property type="match status" value="1"/>
</dbReference>
<name>A0ABS9Q7F1_9MICO</name>
<comment type="caution">
    <text evidence="4">The sequence shown here is derived from an EMBL/GenBank/DDBJ whole genome shotgun (WGS) entry which is preliminary data.</text>
</comment>
<dbReference type="InterPro" id="IPR005754">
    <property type="entry name" value="Sortase"/>
</dbReference>
<proteinExistence type="predicted"/>